<organism evidence="2 3">
    <name type="scientific">Streptomyces albus</name>
    <dbReference type="NCBI Taxonomy" id="1888"/>
    <lineage>
        <taxon>Bacteria</taxon>
        <taxon>Bacillati</taxon>
        <taxon>Actinomycetota</taxon>
        <taxon>Actinomycetes</taxon>
        <taxon>Kitasatosporales</taxon>
        <taxon>Streptomycetaceae</taxon>
        <taxon>Streptomyces</taxon>
    </lineage>
</organism>
<feature type="compositionally biased region" description="Gly residues" evidence="1">
    <location>
        <begin position="477"/>
        <end position="489"/>
    </location>
</feature>
<name>A0A8H1L2N5_9ACTN</name>
<sequence length="1200" mass="126545">MTTSRTPAQLREEIRARGRAPHGPERVTRAEELVAEADALADGGTREGRAALAEALLHLAASRAFGSAARSTPQVVARALRLRETHPDAFEDGAATALVWSLRWAVEDLLADPGTPQADIEEWLAAMARRHAGAGMSQRAVHAREFLAAVSFGDQARADESYGAWLAAERDGSADCLGCELAWRGRAHAARAARAEAAEPGSGAAEDEAALRMWEPVLRGEYPCTTQQPFLLADALLPLLRLGRVEEARSRHVAGYLLVRDAPTGRRAVARHLEFCARTGNEPRGLEILAEQDDARWRPDQDPGGYGAWSAAVALLMRRITARGHGTLAVPGPPGFGWTAAALAQYAEAQAQDVAERFDRRADGTHHRAALRTRLAAEPSTPYLPLGVGAAALPPEPDRPRAAGPTTAGTGTGTGSGMAPPAEPGTKGTYIGAAPRLRTADGASGAPAPAERPETTAPDANDTSAGDPPGTRAGVPQGAGGEARPGDGAGARRDTEAGTGRAAHAEVPQDADAGTPEVTSAGGPQVTGAAGPQGTSAEAPPGTEARATQHTEAQAPPHARAQAPQDARVQAPGRPRAQAPRGARVERDPRELFAEARRLGADGHPRAAALWAAVEEAVERTGLRLGPAQRAELLDQRAMETARTDPASGAARFAEAARLYASAGLPGEALACRARAVFSASYAPAGAAVPSESIDALCSEARRLYVEGSADTRQTTAVLLTRARMRARELCARADCDRDETGTPFDAANGAPHVPGPDADALDEELAALIALAQPDGHRPAVLARIAEATETRGRLAAWRGDPSRAADLLGEAAGLFHAAGRPWAASAPEIALARLLMETGDHKRADEVLRGALEDDRGRRADRAPADVARLHLLHADTHAAQGLLAEEAESLRHAVHVLRSTDGGEATRARLRLGGCLLVLEQPDEAAAILVAALEELLAAADEPGIVQACVWLGQCCGRPEQLREAARLLHRAAVWPQPWQDRHGHAVVTHLAADTHRACGQYAAAGELYARAEELWRAQGDRHAVIRTLHARAWLAMEAGAPVEESLRCMDAAQHEIATALRDPEGELDDEQRLRLRLETGHTYRQTAELLIEPVPLPGPGEQGEAVLACYARGIEYADRAVRAFHACGEAGLHEATSAELRAAGLEADLGRYDEAVTRLTRVRAAYPDGTPDPHGTVAERMSEAGALELRIEHALS</sequence>
<dbReference type="GeneID" id="75185187"/>
<reference evidence="2 3" key="1">
    <citation type="submission" date="2018-10" db="EMBL/GenBank/DDBJ databases">
        <title>Isolation of pseudouridimycin from Streptomyces albus DSM 40763.</title>
        <authorList>
            <person name="Rosenqvist P."/>
            <person name="Metsae-Ketelae M."/>
            <person name="Virta P."/>
        </authorList>
    </citation>
    <scope>NUCLEOTIDE SEQUENCE [LARGE SCALE GENOMIC DNA]</scope>
    <source>
        <strain evidence="2 3">DSM 40763</strain>
    </source>
</reference>
<evidence type="ECO:0000313" key="2">
    <source>
        <dbReference type="EMBL" id="TGG76337.1"/>
    </source>
</evidence>
<gene>
    <name evidence="2" type="ORF">D8771_30550</name>
</gene>
<accession>A0A8H1L2N5</accession>
<dbReference type="AlphaFoldDB" id="A0A8H1L2N5"/>
<feature type="compositionally biased region" description="Low complexity" evidence="1">
    <location>
        <begin position="553"/>
        <end position="582"/>
    </location>
</feature>
<evidence type="ECO:0008006" key="4">
    <source>
        <dbReference type="Google" id="ProtNLM"/>
    </source>
</evidence>
<dbReference type="RefSeq" id="WP_135567715.1">
    <property type="nucleotide sequence ID" value="NZ_CP103060.1"/>
</dbReference>
<evidence type="ECO:0000313" key="3">
    <source>
        <dbReference type="Proteomes" id="UP000298111"/>
    </source>
</evidence>
<dbReference type="Gene3D" id="1.25.40.10">
    <property type="entry name" value="Tetratricopeptide repeat domain"/>
    <property type="match status" value="1"/>
</dbReference>
<comment type="caution">
    <text evidence="2">The sequence shown here is derived from an EMBL/GenBank/DDBJ whole genome shotgun (WGS) entry which is preliminary data.</text>
</comment>
<dbReference type="InterPro" id="IPR011990">
    <property type="entry name" value="TPR-like_helical_dom_sf"/>
</dbReference>
<dbReference type="Proteomes" id="UP000298111">
    <property type="component" value="Unassembled WGS sequence"/>
</dbReference>
<dbReference type="SUPFAM" id="SSF48452">
    <property type="entry name" value="TPR-like"/>
    <property type="match status" value="1"/>
</dbReference>
<feature type="region of interest" description="Disordered" evidence="1">
    <location>
        <begin position="1"/>
        <end position="25"/>
    </location>
</feature>
<feature type="compositionally biased region" description="Basic and acidic residues" evidence="1">
    <location>
        <begin position="10"/>
        <end position="25"/>
    </location>
</feature>
<evidence type="ECO:0000256" key="1">
    <source>
        <dbReference type="SAM" id="MobiDB-lite"/>
    </source>
</evidence>
<feature type="region of interest" description="Disordered" evidence="1">
    <location>
        <begin position="374"/>
        <end position="590"/>
    </location>
</feature>
<proteinExistence type="predicted"/>
<dbReference type="EMBL" id="RCIY01000106">
    <property type="protein sequence ID" value="TGG76337.1"/>
    <property type="molecule type" value="Genomic_DNA"/>
</dbReference>
<protein>
    <recommendedName>
        <fullName evidence="4">Tetratricopeptide repeat protein</fullName>
    </recommendedName>
</protein>